<evidence type="ECO:0000313" key="2">
    <source>
        <dbReference type="EMBL" id="MEA5138181.1"/>
    </source>
</evidence>
<dbReference type="InterPro" id="IPR006311">
    <property type="entry name" value="TAT_signal"/>
</dbReference>
<dbReference type="SUPFAM" id="SSF56003">
    <property type="entry name" value="Molybdenum cofactor-binding domain"/>
    <property type="match status" value="2"/>
</dbReference>
<dbReference type="InterPro" id="IPR046867">
    <property type="entry name" value="AldOxase/xan_DH_MoCoBD2"/>
</dbReference>
<name>A0ABU5Q5R2_9BACT</name>
<dbReference type="InterPro" id="IPR037165">
    <property type="entry name" value="AldOxase/xan_DH_Mopterin-bd_sf"/>
</dbReference>
<dbReference type="PANTHER" id="PTHR47495:SF2">
    <property type="entry name" value="ALDEHYDE DEHYDROGENASE"/>
    <property type="match status" value="1"/>
</dbReference>
<feature type="domain" description="Aldehyde oxidase/xanthine dehydrogenase a/b hammerhead" evidence="1">
    <location>
        <begin position="210"/>
        <end position="296"/>
    </location>
</feature>
<protein>
    <submittedName>
        <fullName evidence="2">Xanthine dehydrogenase family protein molybdopterin-binding subunit</fullName>
    </submittedName>
</protein>
<keyword evidence="3" id="KW-1185">Reference proteome</keyword>
<dbReference type="Gene3D" id="3.90.1170.50">
    <property type="entry name" value="Aldehyde oxidase/xanthine dehydrogenase, a/b hammerhead"/>
    <property type="match status" value="1"/>
</dbReference>
<reference evidence="2 3" key="1">
    <citation type="submission" date="2023-12" db="EMBL/GenBank/DDBJ databases">
        <title>Novel species of the genus Arcicella isolated from rivers.</title>
        <authorList>
            <person name="Lu H."/>
        </authorList>
    </citation>
    <scope>NUCLEOTIDE SEQUENCE [LARGE SCALE GENOMIC DNA]</scope>
    <source>
        <strain evidence="2 3">KCTC 23307</strain>
    </source>
</reference>
<dbReference type="SMART" id="SM01008">
    <property type="entry name" value="Ald_Xan_dh_C"/>
    <property type="match status" value="1"/>
</dbReference>
<dbReference type="InterPro" id="IPR012368">
    <property type="entry name" value="OxRdtase_Mopterin-bd_su_IorB"/>
</dbReference>
<evidence type="ECO:0000259" key="1">
    <source>
        <dbReference type="SMART" id="SM01008"/>
    </source>
</evidence>
<dbReference type="RefSeq" id="WP_323295349.1">
    <property type="nucleotide sequence ID" value="NZ_JAYFUM010000004.1"/>
</dbReference>
<dbReference type="Pfam" id="PF02738">
    <property type="entry name" value="MoCoBD_1"/>
    <property type="match status" value="1"/>
</dbReference>
<sequence>MSNNSVNRRDFLRYAGLSGTAFVLGINHSSAHVETLHAEKTLHATSVPFNFTPYIIIENTGKITLFNSKPEIGQGTFQSIPALIAEELELSPEQYSVKQTGGESKFGPAQFSGGSFSVRSSYNDLRKAGASAREMLITAASKQWNVAVSECYAKEAKVYHKPSGKSLTYGELAETASTLEVPKNPTLKDAKDFNILGKSVKRQDVPLKVSGKAVFGIDAELPNMVYASVEHCPVFGAKLKDFDKTAAMKVAGVEQVLEVERVFGVYKATGVAVIAKNYWAALKGRKALKVNWDYQGNENFSSQAYTQTLHELAKKEGVIDSNVGDFEKSFGESTKKVEAFYETPFVSHSPMEAMNCTAHWKENNTLEIWTSTQVPSDVMRDIPTRFGLKADDVTLHTAFSGGGFGRRLAIDFIIEAVNLAKALKKPVKMVWTREDDTQLGPFRPPTFSALKGAIAEDGKLVALQHKVISPTIMSFLNPNNDKTKLDGNMTEGISHQAYEIPNMKNLFVYADIHIPMFWWRSVTSSTLAFSHECFIDELAHAAGKDPMAFRLAMLTKESDTKRVLQKLKEVSNWDTPLPKGKGRGVAQWEFFAGLGGHVVEVSKVSNNAVKIDKVYAVIDLGTVVNPDTVKAQVEGAVVMGITAAIKNGITFAEGKVEQSNFHDNPVLRISEVPQIEVHILAEGGKNIKGVGEPGLPPLAPALANAIFAATGIRVRKMPFDIDKLS</sequence>
<dbReference type="PROSITE" id="PS51318">
    <property type="entry name" value="TAT"/>
    <property type="match status" value="1"/>
</dbReference>
<gene>
    <name evidence="2" type="ORF">VB248_03515</name>
</gene>
<dbReference type="InterPro" id="IPR008274">
    <property type="entry name" value="AldOxase/xan_DH_MoCoBD1"/>
</dbReference>
<comment type="caution">
    <text evidence="2">The sequence shown here is derived from an EMBL/GenBank/DDBJ whole genome shotgun (WGS) entry which is preliminary data.</text>
</comment>
<accession>A0ABU5Q5R2</accession>
<dbReference type="Pfam" id="PF20256">
    <property type="entry name" value="MoCoBD_2"/>
    <property type="match status" value="2"/>
</dbReference>
<dbReference type="InterPro" id="IPR052516">
    <property type="entry name" value="N-heterocyclic_Hydroxylase"/>
</dbReference>
<dbReference type="Proteomes" id="UP001302949">
    <property type="component" value="Unassembled WGS sequence"/>
</dbReference>
<proteinExistence type="predicted"/>
<dbReference type="PIRSF" id="PIRSF036389">
    <property type="entry name" value="IOR_B"/>
    <property type="match status" value="1"/>
</dbReference>
<dbReference type="InterPro" id="IPR000674">
    <property type="entry name" value="Ald_Oxase/Xan_DH_a/b"/>
</dbReference>
<dbReference type="EMBL" id="JAYFUM010000004">
    <property type="protein sequence ID" value="MEA5138181.1"/>
    <property type="molecule type" value="Genomic_DNA"/>
</dbReference>
<dbReference type="Gene3D" id="3.30.365.10">
    <property type="entry name" value="Aldehyde oxidase/xanthine dehydrogenase, molybdopterin binding domain"/>
    <property type="match status" value="4"/>
</dbReference>
<organism evidence="2 3">
    <name type="scientific">Arcicella rigui</name>
    <dbReference type="NCBI Taxonomy" id="797020"/>
    <lineage>
        <taxon>Bacteria</taxon>
        <taxon>Pseudomonadati</taxon>
        <taxon>Bacteroidota</taxon>
        <taxon>Cytophagia</taxon>
        <taxon>Cytophagales</taxon>
        <taxon>Flectobacillaceae</taxon>
        <taxon>Arcicella</taxon>
    </lineage>
</organism>
<evidence type="ECO:0000313" key="3">
    <source>
        <dbReference type="Proteomes" id="UP001302949"/>
    </source>
</evidence>
<dbReference type="PANTHER" id="PTHR47495">
    <property type="entry name" value="ALDEHYDE DEHYDROGENASE"/>
    <property type="match status" value="1"/>
</dbReference>